<dbReference type="CDD" id="cd00038">
    <property type="entry name" value="CAP_ED"/>
    <property type="match status" value="1"/>
</dbReference>
<organism evidence="2 3">
    <name type="scientific">Elongatibacter sediminis</name>
    <dbReference type="NCBI Taxonomy" id="3119006"/>
    <lineage>
        <taxon>Bacteria</taxon>
        <taxon>Pseudomonadati</taxon>
        <taxon>Pseudomonadota</taxon>
        <taxon>Gammaproteobacteria</taxon>
        <taxon>Chromatiales</taxon>
        <taxon>Wenzhouxiangellaceae</taxon>
        <taxon>Elongatibacter</taxon>
    </lineage>
</organism>
<dbReference type="PANTHER" id="PTHR24567:SF74">
    <property type="entry name" value="HTH-TYPE TRANSCRIPTIONAL REGULATOR ARCR"/>
    <property type="match status" value="1"/>
</dbReference>
<name>A0AAW9RGL3_9GAMM</name>
<dbReference type="GO" id="GO:0003700">
    <property type="term" value="F:DNA-binding transcription factor activity"/>
    <property type="evidence" value="ECO:0007669"/>
    <property type="project" value="TreeGrafter"/>
</dbReference>
<dbReference type="InterPro" id="IPR014710">
    <property type="entry name" value="RmlC-like_jellyroll"/>
</dbReference>
<dbReference type="InterPro" id="IPR018488">
    <property type="entry name" value="cNMP-bd_CS"/>
</dbReference>
<dbReference type="AlphaFoldDB" id="A0AAW9RGL3"/>
<protein>
    <submittedName>
        <fullName evidence="2">Cyclic nucleotide-binding domain-containing protein</fullName>
    </submittedName>
</protein>
<feature type="domain" description="Cyclic nucleotide-binding" evidence="1">
    <location>
        <begin position="16"/>
        <end position="110"/>
    </location>
</feature>
<dbReference type="GO" id="GO:0005829">
    <property type="term" value="C:cytosol"/>
    <property type="evidence" value="ECO:0007669"/>
    <property type="project" value="TreeGrafter"/>
</dbReference>
<dbReference type="Gene3D" id="2.60.120.10">
    <property type="entry name" value="Jelly Rolls"/>
    <property type="match status" value="1"/>
</dbReference>
<dbReference type="InterPro" id="IPR000595">
    <property type="entry name" value="cNMP-bd_dom"/>
</dbReference>
<dbReference type="RefSeq" id="WP_354694498.1">
    <property type="nucleotide sequence ID" value="NZ_JAZHOG010000003.1"/>
</dbReference>
<dbReference type="InterPro" id="IPR018490">
    <property type="entry name" value="cNMP-bd_dom_sf"/>
</dbReference>
<gene>
    <name evidence="2" type="ORF">V3330_06050</name>
</gene>
<dbReference type="SMART" id="SM00100">
    <property type="entry name" value="cNMP"/>
    <property type="match status" value="1"/>
</dbReference>
<keyword evidence="3" id="KW-1185">Reference proteome</keyword>
<dbReference type="PANTHER" id="PTHR24567">
    <property type="entry name" value="CRP FAMILY TRANSCRIPTIONAL REGULATORY PROTEIN"/>
    <property type="match status" value="1"/>
</dbReference>
<reference evidence="2 3" key="1">
    <citation type="submission" date="2024-02" db="EMBL/GenBank/DDBJ databases">
        <title>A novel Wenzhouxiangellaceae bacterium, isolated from coastal sediments.</title>
        <authorList>
            <person name="Du Z.-J."/>
            <person name="Ye Y.-Q."/>
            <person name="Zhang X.-Y."/>
        </authorList>
    </citation>
    <scope>NUCLEOTIDE SEQUENCE [LARGE SCALE GENOMIC DNA]</scope>
    <source>
        <strain evidence="2 3">CH-27</strain>
    </source>
</reference>
<evidence type="ECO:0000313" key="3">
    <source>
        <dbReference type="Proteomes" id="UP001359886"/>
    </source>
</evidence>
<evidence type="ECO:0000313" key="2">
    <source>
        <dbReference type="EMBL" id="MEJ8567183.1"/>
    </source>
</evidence>
<dbReference type="Pfam" id="PF00027">
    <property type="entry name" value="cNMP_binding"/>
    <property type="match status" value="1"/>
</dbReference>
<dbReference type="Proteomes" id="UP001359886">
    <property type="component" value="Unassembled WGS sequence"/>
</dbReference>
<dbReference type="PROSITE" id="PS00889">
    <property type="entry name" value="CNMP_BINDING_2"/>
    <property type="match status" value="1"/>
</dbReference>
<dbReference type="SUPFAM" id="SSF51206">
    <property type="entry name" value="cAMP-binding domain-like"/>
    <property type="match status" value="1"/>
</dbReference>
<comment type="caution">
    <text evidence="2">The sequence shown here is derived from an EMBL/GenBank/DDBJ whole genome shotgun (WGS) entry which is preliminary data.</text>
</comment>
<dbReference type="PROSITE" id="PS50042">
    <property type="entry name" value="CNMP_BINDING_3"/>
    <property type="match status" value="1"/>
</dbReference>
<dbReference type="InterPro" id="IPR050397">
    <property type="entry name" value="Env_Response_Regulators"/>
</dbReference>
<proteinExistence type="predicted"/>
<accession>A0AAW9RGL3</accession>
<dbReference type="EMBL" id="JAZHOG010000003">
    <property type="protein sequence ID" value="MEJ8567183.1"/>
    <property type="molecule type" value="Genomic_DNA"/>
</dbReference>
<sequence>MNFLRLFANWDDVHEFEPDSVIFSDTDTADAVYVVLDGTVELRLRGEPLCEEGKGSILGELALSGSPHRSAVATARTPVRLARLERDRFESMIGRHPEFALHVMSALANRLRSVDSFISTHIGKTD</sequence>
<evidence type="ECO:0000259" key="1">
    <source>
        <dbReference type="PROSITE" id="PS50042"/>
    </source>
</evidence>